<reference evidence="2" key="1">
    <citation type="journal article" date="2023" name="Nat. Commun.">
        <title>Diploid and tetraploid genomes of Acorus and the evolution of monocots.</title>
        <authorList>
            <person name="Ma L."/>
            <person name="Liu K.W."/>
            <person name="Li Z."/>
            <person name="Hsiao Y.Y."/>
            <person name="Qi Y."/>
            <person name="Fu T."/>
            <person name="Tang G.D."/>
            <person name="Zhang D."/>
            <person name="Sun W.H."/>
            <person name="Liu D.K."/>
            <person name="Li Y."/>
            <person name="Chen G.Z."/>
            <person name="Liu X.D."/>
            <person name="Liao X.Y."/>
            <person name="Jiang Y.T."/>
            <person name="Yu X."/>
            <person name="Hao Y."/>
            <person name="Huang J."/>
            <person name="Zhao X.W."/>
            <person name="Ke S."/>
            <person name="Chen Y.Y."/>
            <person name="Wu W.L."/>
            <person name="Hsu J.L."/>
            <person name="Lin Y.F."/>
            <person name="Huang M.D."/>
            <person name="Li C.Y."/>
            <person name="Huang L."/>
            <person name="Wang Z.W."/>
            <person name="Zhao X."/>
            <person name="Zhong W.Y."/>
            <person name="Peng D.H."/>
            <person name="Ahmad S."/>
            <person name="Lan S."/>
            <person name="Zhang J.S."/>
            <person name="Tsai W.C."/>
            <person name="Van de Peer Y."/>
            <person name="Liu Z.J."/>
        </authorList>
    </citation>
    <scope>NUCLEOTIDE SEQUENCE</scope>
    <source>
        <strain evidence="2">SCP</strain>
    </source>
</reference>
<evidence type="ECO:0000256" key="1">
    <source>
        <dbReference type="SAM" id="MobiDB-lite"/>
    </source>
</evidence>
<feature type="region of interest" description="Disordered" evidence="1">
    <location>
        <begin position="22"/>
        <end position="44"/>
    </location>
</feature>
<protein>
    <submittedName>
        <fullName evidence="2">Uncharacterized protein</fullName>
    </submittedName>
</protein>
<proteinExistence type="predicted"/>
<organism evidence="2 3">
    <name type="scientific">Acorus gramineus</name>
    <name type="common">Dwarf sweet flag</name>
    <dbReference type="NCBI Taxonomy" id="55184"/>
    <lineage>
        <taxon>Eukaryota</taxon>
        <taxon>Viridiplantae</taxon>
        <taxon>Streptophyta</taxon>
        <taxon>Embryophyta</taxon>
        <taxon>Tracheophyta</taxon>
        <taxon>Spermatophyta</taxon>
        <taxon>Magnoliopsida</taxon>
        <taxon>Liliopsida</taxon>
        <taxon>Acoraceae</taxon>
        <taxon>Acorus</taxon>
    </lineage>
</organism>
<dbReference type="EMBL" id="JAUJYN010000005">
    <property type="protein sequence ID" value="KAK1271114.1"/>
    <property type="molecule type" value="Genomic_DNA"/>
</dbReference>
<evidence type="ECO:0000313" key="3">
    <source>
        <dbReference type="Proteomes" id="UP001179952"/>
    </source>
</evidence>
<comment type="caution">
    <text evidence="2">The sequence shown here is derived from an EMBL/GenBank/DDBJ whole genome shotgun (WGS) entry which is preliminary data.</text>
</comment>
<keyword evidence="3" id="KW-1185">Reference proteome</keyword>
<name>A0AAV9B4V1_ACOGR</name>
<sequence>MSTGNSWKGYKHLAVASGRILREISSSPGTRHRSPPTLRSTSSTCRKTNARVQAFLTCQCLHLLHLHLHLHQHIIFQFGCTCLTLLV</sequence>
<dbReference type="AlphaFoldDB" id="A0AAV9B4V1"/>
<gene>
    <name evidence="2" type="ORF">QJS04_geneDACA022054</name>
</gene>
<feature type="compositionally biased region" description="Low complexity" evidence="1">
    <location>
        <begin position="35"/>
        <end position="44"/>
    </location>
</feature>
<evidence type="ECO:0000313" key="2">
    <source>
        <dbReference type="EMBL" id="KAK1271114.1"/>
    </source>
</evidence>
<dbReference type="Proteomes" id="UP001179952">
    <property type="component" value="Unassembled WGS sequence"/>
</dbReference>
<accession>A0AAV9B4V1</accession>
<reference evidence="2" key="2">
    <citation type="submission" date="2023-06" db="EMBL/GenBank/DDBJ databases">
        <authorList>
            <person name="Ma L."/>
            <person name="Liu K.-W."/>
            <person name="Li Z."/>
            <person name="Hsiao Y.-Y."/>
            <person name="Qi Y."/>
            <person name="Fu T."/>
            <person name="Tang G."/>
            <person name="Zhang D."/>
            <person name="Sun W.-H."/>
            <person name="Liu D.-K."/>
            <person name="Li Y."/>
            <person name="Chen G.-Z."/>
            <person name="Liu X.-D."/>
            <person name="Liao X.-Y."/>
            <person name="Jiang Y.-T."/>
            <person name="Yu X."/>
            <person name="Hao Y."/>
            <person name="Huang J."/>
            <person name="Zhao X.-W."/>
            <person name="Ke S."/>
            <person name="Chen Y.-Y."/>
            <person name="Wu W.-L."/>
            <person name="Hsu J.-L."/>
            <person name="Lin Y.-F."/>
            <person name="Huang M.-D."/>
            <person name="Li C.-Y."/>
            <person name="Huang L."/>
            <person name="Wang Z.-W."/>
            <person name="Zhao X."/>
            <person name="Zhong W.-Y."/>
            <person name="Peng D.-H."/>
            <person name="Ahmad S."/>
            <person name="Lan S."/>
            <person name="Zhang J.-S."/>
            <person name="Tsai W.-C."/>
            <person name="Van De Peer Y."/>
            <person name="Liu Z.-J."/>
        </authorList>
    </citation>
    <scope>NUCLEOTIDE SEQUENCE</scope>
    <source>
        <strain evidence="2">SCP</strain>
        <tissue evidence="2">Leaves</tissue>
    </source>
</reference>